<dbReference type="InterPro" id="IPR018062">
    <property type="entry name" value="HTH_AraC-typ_CS"/>
</dbReference>
<dbReference type="Pfam" id="PF12833">
    <property type="entry name" value="HTH_18"/>
    <property type="match status" value="1"/>
</dbReference>
<dbReference type="InterPro" id="IPR020449">
    <property type="entry name" value="Tscrpt_reg_AraC-type_HTH"/>
</dbReference>
<dbReference type="OrthoDB" id="9791615at2"/>
<accession>A0A3S8ZXV9</accession>
<dbReference type="SUPFAM" id="SSF51215">
    <property type="entry name" value="Regulatory protein AraC"/>
    <property type="match status" value="1"/>
</dbReference>
<evidence type="ECO:0000313" key="5">
    <source>
        <dbReference type="EMBL" id="AZN38254.1"/>
    </source>
</evidence>
<protein>
    <submittedName>
        <fullName evidence="5">AraC family transcriptional regulator</fullName>
    </submittedName>
</protein>
<dbReference type="RefSeq" id="WP_126011221.1">
    <property type="nucleotide sequence ID" value="NZ_CP034437.1"/>
</dbReference>
<keyword evidence="1" id="KW-0805">Transcription regulation</keyword>
<proteinExistence type="predicted"/>
<dbReference type="GO" id="GO:0043565">
    <property type="term" value="F:sequence-specific DNA binding"/>
    <property type="evidence" value="ECO:0007669"/>
    <property type="project" value="InterPro"/>
</dbReference>
<reference evidence="6" key="1">
    <citation type="submission" date="2018-12" db="EMBL/GenBank/DDBJ databases">
        <title>Genome sequence of Peanibacillus sp.</title>
        <authorList>
            <person name="Subramani G."/>
            <person name="Srinivasan S."/>
            <person name="Kim M.K."/>
        </authorList>
    </citation>
    <scope>NUCLEOTIDE SEQUENCE [LARGE SCALE GENOMIC DNA]</scope>
    <source>
        <strain evidence="6">18JY67-1</strain>
    </source>
</reference>
<dbReference type="InterPro" id="IPR009057">
    <property type="entry name" value="Homeodomain-like_sf"/>
</dbReference>
<evidence type="ECO:0000256" key="2">
    <source>
        <dbReference type="ARBA" id="ARBA00023125"/>
    </source>
</evidence>
<organism evidence="5 6">
    <name type="scientific">Paenibacillus albus</name>
    <dbReference type="NCBI Taxonomy" id="2495582"/>
    <lineage>
        <taxon>Bacteria</taxon>
        <taxon>Bacillati</taxon>
        <taxon>Bacillota</taxon>
        <taxon>Bacilli</taxon>
        <taxon>Bacillales</taxon>
        <taxon>Paenibacillaceae</taxon>
        <taxon>Paenibacillus</taxon>
    </lineage>
</organism>
<dbReference type="Pfam" id="PF02311">
    <property type="entry name" value="AraC_binding"/>
    <property type="match status" value="1"/>
</dbReference>
<dbReference type="Gene3D" id="1.10.10.60">
    <property type="entry name" value="Homeodomain-like"/>
    <property type="match status" value="2"/>
</dbReference>
<keyword evidence="2" id="KW-0238">DNA-binding</keyword>
<evidence type="ECO:0000256" key="3">
    <source>
        <dbReference type="ARBA" id="ARBA00023163"/>
    </source>
</evidence>
<dbReference type="PROSITE" id="PS00041">
    <property type="entry name" value="HTH_ARAC_FAMILY_1"/>
    <property type="match status" value="1"/>
</dbReference>
<dbReference type="SUPFAM" id="SSF46689">
    <property type="entry name" value="Homeodomain-like"/>
    <property type="match status" value="1"/>
</dbReference>
<dbReference type="Proteomes" id="UP000272528">
    <property type="component" value="Chromosome"/>
</dbReference>
<dbReference type="SMART" id="SM00342">
    <property type="entry name" value="HTH_ARAC"/>
    <property type="match status" value="1"/>
</dbReference>
<dbReference type="PRINTS" id="PR00032">
    <property type="entry name" value="HTHARAC"/>
</dbReference>
<dbReference type="InterPro" id="IPR018060">
    <property type="entry name" value="HTH_AraC"/>
</dbReference>
<keyword evidence="3" id="KW-0804">Transcription</keyword>
<dbReference type="GO" id="GO:0003700">
    <property type="term" value="F:DNA-binding transcription factor activity"/>
    <property type="evidence" value="ECO:0007669"/>
    <property type="project" value="InterPro"/>
</dbReference>
<dbReference type="PROSITE" id="PS01124">
    <property type="entry name" value="HTH_ARAC_FAMILY_2"/>
    <property type="match status" value="1"/>
</dbReference>
<dbReference type="InterPro" id="IPR003313">
    <property type="entry name" value="AraC-bd"/>
</dbReference>
<evidence type="ECO:0000259" key="4">
    <source>
        <dbReference type="PROSITE" id="PS01124"/>
    </source>
</evidence>
<gene>
    <name evidence="5" type="ORF">EJC50_00115</name>
</gene>
<feature type="domain" description="HTH araC/xylS-type" evidence="4">
    <location>
        <begin position="171"/>
        <end position="272"/>
    </location>
</feature>
<dbReference type="InterPro" id="IPR014710">
    <property type="entry name" value="RmlC-like_jellyroll"/>
</dbReference>
<dbReference type="PANTHER" id="PTHR43280:SF11">
    <property type="entry name" value="RCS-SPECIFIC HTH-TYPE TRANSCRIPTIONAL ACTIVATOR RCLR"/>
    <property type="match status" value="1"/>
</dbReference>
<keyword evidence="6" id="KW-1185">Reference proteome</keyword>
<dbReference type="Gene3D" id="2.60.120.10">
    <property type="entry name" value="Jelly Rolls"/>
    <property type="match status" value="1"/>
</dbReference>
<name>A0A3S8ZXV9_9BACL</name>
<sequence length="279" mass="32231">MNLSHPSLPMIEKASLHMLAYDLHRRTELRHVNRKLPHYIVSYIKSGSCRLRIGGKDYYARQGDVVFIPPHEVHDHVKDSSELTEFLWWHFTLEIAECMDALQAFRFPVCFQLPKPERFEAVFHEYRCFADGPLSISDSLMKKAKALELVAILVDAAIHHPEVQLKSDHSEPFMAMLSELLDNPDRRIDLADLGKRYYMHPTYIAERFKKLFGITPTKLQLSLRLRKAKQLLETESKPIAEIARMTGYEDIDDFSRFFKSKTGLSPLKYRSALLGAAKG</sequence>
<dbReference type="InterPro" id="IPR037923">
    <property type="entry name" value="HTH-like"/>
</dbReference>
<dbReference type="PANTHER" id="PTHR43280">
    <property type="entry name" value="ARAC-FAMILY TRANSCRIPTIONAL REGULATOR"/>
    <property type="match status" value="1"/>
</dbReference>
<dbReference type="EMBL" id="CP034437">
    <property type="protein sequence ID" value="AZN38254.1"/>
    <property type="molecule type" value="Genomic_DNA"/>
</dbReference>
<evidence type="ECO:0000256" key="1">
    <source>
        <dbReference type="ARBA" id="ARBA00023015"/>
    </source>
</evidence>
<evidence type="ECO:0000313" key="6">
    <source>
        <dbReference type="Proteomes" id="UP000272528"/>
    </source>
</evidence>
<dbReference type="AlphaFoldDB" id="A0A3S8ZXV9"/>
<dbReference type="KEGG" id="palb:EJC50_00115"/>